<dbReference type="InterPro" id="IPR044926">
    <property type="entry name" value="RGS_subdomain_2"/>
</dbReference>
<feature type="domain" description="RecF/RecN/SMC N-terminal" evidence="7">
    <location>
        <begin position="580"/>
        <end position="1608"/>
    </location>
</feature>
<evidence type="ECO:0000256" key="3">
    <source>
        <dbReference type="ARBA" id="ARBA00023054"/>
    </source>
</evidence>
<feature type="coiled-coil region" evidence="4">
    <location>
        <begin position="1429"/>
        <end position="1466"/>
    </location>
</feature>
<dbReference type="SUPFAM" id="SSF52540">
    <property type="entry name" value="P-loop containing nucleoside triphosphate hydrolases"/>
    <property type="match status" value="1"/>
</dbReference>
<dbReference type="GO" id="GO:0000724">
    <property type="term" value="P:double-strand break repair via homologous recombination"/>
    <property type="evidence" value="ECO:0007669"/>
    <property type="project" value="TreeGrafter"/>
</dbReference>
<feature type="coiled-coil region" evidence="4">
    <location>
        <begin position="896"/>
        <end position="946"/>
    </location>
</feature>
<evidence type="ECO:0000256" key="6">
    <source>
        <dbReference type="SAM" id="Phobius"/>
    </source>
</evidence>
<comment type="similarity">
    <text evidence="1">Belongs to the SMC family. SMC5 subfamily.</text>
</comment>
<dbReference type="VEuPathDB" id="FungiDB:CLCR_04497"/>
<dbReference type="Gene3D" id="3.40.50.300">
    <property type="entry name" value="P-loop containing nucleotide triphosphate hydrolases"/>
    <property type="match status" value="2"/>
</dbReference>
<evidence type="ECO:0000313" key="8">
    <source>
        <dbReference type="EMBL" id="OCT48692.1"/>
    </source>
</evidence>
<feature type="transmembrane region" description="Helical" evidence="6">
    <location>
        <begin position="322"/>
        <end position="346"/>
    </location>
</feature>
<dbReference type="GO" id="GO:0003697">
    <property type="term" value="F:single-stranded DNA binding"/>
    <property type="evidence" value="ECO:0007669"/>
    <property type="project" value="TreeGrafter"/>
</dbReference>
<keyword evidence="6" id="KW-1133">Transmembrane helix</keyword>
<comment type="caution">
    <text evidence="8">The sequence shown here is derived from an EMBL/GenBank/DDBJ whole genome shotgun (WGS) entry which is preliminary data.</text>
</comment>
<sequence length="1694" mass="188780">MVLSLSYRRPAHVSSSRDSIESEKGGRVESINSNSSCPYGIPDALSFDRIISGGTCPPVTTREFMDFLRYIEFDAENLQFYLWYRDYCKRFDELAESQKKLAPEWTAEQALAEKNMAEKEKLPKKIASDAAAVLKGTDFDPSTRAGIPEPALDPFNTPPRTPSASATDHDSMVPSTLGYSDDATTLRAGTIDHSKRAAAAFDEAGALQPFTVQPFREEITRIIAIYIADGGSRLLNLSAKEKAVLLKALSVTTHPSAFRDVIATVEWTLRHQAHPNFIRWTICNGNKPRQAFARFLGVAGIVGGIVYAIVITLSSANRGWRALAFLGLFIGVATLFAAWKGMCVVLHGMHHRHLRPWELFGDEDQSSSDYTSKKDSFDSLGSSNSYEDEPWVAKYEKRNIIRKIFDREVWIQEPALRQIQDTIFVQALLTAFVAGAITTAIFLAQCEVRSRAKTLPLPLLTEDARDRTHLSGARRVSSVRRRLAAMAPRGSRRSRASDSDDEESRPSTPASTAPNDKKRIRRSAKFDDESDHTDASSASSSADRMPRSANTTLPVRNPQVTAGPSNHNAEIRSAHQPGAIVRVKLTNFVTYTSAEFFPGPSLNMVIGPNGTGKSTLVCAICLGLGWPPKHLGRAKEPAEFVKHGCREASMEIELQRKPSMRKNPIITRVIKREGNQSTYLINGKQSSGREVQVLAKSFNIQIDNLCQFLPQDKVVEFAMMTPVDLLASTQQAVAGPEMTNLHEELKRLRREQSKVMKNDKDARAQLAHLESRQEAQRPEVERLRERAKVKLRLDRLEQSRAILRYQAAKTISQEAKERAQAISQELKHLKAASAPALAKVRSKEEYEAEARGFKTRCEKALTDSLKTCDKRTKEIMKLDDDMKEKSAQIEAEKTGVSKNKNTIAQEQNKMRDLRRKKAEAPESFDVTGLTNEMQTLRGRVAAVQEKINDLEPRKTDLRDRGLKRKEDARGLAARLETFGSHANQQEEKLKELSEATWKAWDWIQKNQEQFTEHVYGPPIVECSLKDPRMADAIESILQQTDFKFITAQNTADFQLLQKKLVASAADGGLGLHDVSLRERSNCSLDQFRPPVSPEQMQDLGLSGWALDYLQGPVPVLAQLCVEKSLHRCGISSREPTQQQHDEIGKTDIQSYVAGQKVYHFLRRREYGAAGYSARVQDVRRARYWTDQPVDMGRKAALQRDLNEARGEAAAIHAEFVGVTDQIKQLDAEKRQITGEINAKKEEKEAIQSARVQYDRLDVEIQTKEESIKMLRESMRGVGARITGIQKELDDLLVAKTEAVLALAAATREVKSKTASLCEADVIVVEAVSDHQVAAAQNNEVVQAIQQKEAEKNAATEMYRQQHDLALKSKNEAMIVANEAKRLAREGDDSFNDLLGHVCQSLNTPENLEAEIDAEKAKLELTEGGNAQTIAEFERRAQDIETLRAQVQDANERQAEFSRHIKEVREKWEPRLDEITAQINDAFSDSFARIGCAGQVAVYKASSDDPDECTEENGGPENGLDFEKWSIEISVKFRDSEPLSLLDSHRQSGGERAVSTIFYLMALQSLSRAPFRVVDEINQGMDPRNERMVHGRMVDIAADDGGSQYFLITPKLLSGLKYRRGMTVLCIVSGETVPAARERDDEGEWHEGPKVDFKLCVTRARNLGLGAAVGGRRIDSGMGFGQSLGSASQSPAVGA</sequence>
<dbReference type="PANTHER" id="PTHR45916:SF1">
    <property type="entry name" value="STRUCTURAL MAINTENANCE OF CHROMOSOMES PROTEIN 5"/>
    <property type="match status" value="1"/>
</dbReference>
<evidence type="ECO:0000256" key="2">
    <source>
        <dbReference type="ARBA" id="ARBA00018687"/>
    </source>
</evidence>
<keyword evidence="6" id="KW-0472">Membrane</keyword>
<feature type="transmembrane region" description="Helical" evidence="6">
    <location>
        <begin position="295"/>
        <end position="316"/>
    </location>
</feature>
<feature type="coiled-coil region" evidence="4">
    <location>
        <begin position="812"/>
        <end position="863"/>
    </location>
</feature>
<feature type="transmembrane region" description="Helical" evidence="6">
    <location>
        <begin position="423"/>
        <end position="444"/>
    </location>
</feature>
<name>A0A1C1CJR4_9EURO</name>
<feature type="region of interest" description="Disordered" evidence="5">
    <location>
        <begin position="471"/>
        <end position="568"/>
    </location>
</feature>
<evidence type="ECO:0000313" key="9">
    <source>
        <dbReference type="Proteomes" id="UP000094526"/>
    </source>
</evidence>
<dbReference type="Proteomes" id="UP000094526">
    <property type="component" value="Unassembled WGS sequence"/>
</dbReference>
<dbReference type="SUPFAM" id="SSF48097">
    <property type="entry name" value="Regulator of G-protein signaling, RGS"/>
    <property type="match status" value="1"/>
</dbReference>
<keyword evidence="9" id="KW-1185">Reference proteome</keyword>
<feature type="compositionally biased region" description="Basic and acidic residues" evidence="5">
    <location>
        <begin position="18"/>
        <end position="27"/>
    </location>
</feature>
<dbReference type="VEuPathDB" id="FungiDB:G647_03207"/>
<dbReference type="InterPro" id="IPR027417">
    <property type="entry name" value="P-loop_NTPase"/>
</dbReference>
<feature type="compositionally biased region" description="Polar residues" evidence="5">
    <location>
        <begin position="548"/>
        <end position="568"/>
    </location>
</feature>
<feature type="region of interest" description="Disordered" evidence="5">
    <location>
        <begin position="139"/>
        <end position="174"/>
    </location>
</feature>
<evidence type="ECO:0000256" key="5">
    <source>
        <dbReference type="SAM" id="MobiDB-lite"/>
    </source>
</evidence>
<dbReference type="eggNOG" id="KOG0979">
    <property type="taxonomic scope" value="Eukaryota"/>
</dbReference>
<feature type="coiled-coil region" evidence="4">
    <location>
        <begin position="1194"/>
        <end position="1273"/>
    </location>
</feature>
<evidence type="ECO:0000256" key="1">
    <source>
        <dbReference type="ARBA" id="ARBA00010171"/>
    </source>
</evidence>
<dbReference type="Gene3D" id="1.10.167.10">
    <property type="entry name" value="Regulator of G-protein Signalling 4, domain 2"/>
    <property type="match status" value="1"/>
</dbReference>
<proteinExistence type="inferred from homology"/>
<dbReference type="GO" id="GO:0005634">
    <property type="term" value="C:nucleus"/>
    <property type="evidence" value="ECO:0007669"/>
    <property type="project" value="TreeGrafter"/>
</dbReference>
<accession>A0A1C1CJR4</accession>
<reference evidence="9" key="1">
    <citation type="submission" date="2015-07" db="EMBL/GenBank/DDBJ databases">
        <authorList>
            <person name="Teixeira M.M."/>
            <person name="Souza R.C."/>
            <person name="Almeida L.G."/>
            <person name="Vicente V.A."/>
            <person name="de Hoog S."/>
            <person name="Bocca A.L."/>
            <person name="de Almeida S.R."/>
            <person name="Vasconcelos A.T."/>
            <person name="Felipe M.S."/>
        </authorList>
    </citation>
    <scope>NUCLEOTIDE SEQUENCE [LARGE SCALE GENOMIC DNA]</scope>
    <source>
        <strain evidence="9">KSF</strain>
    </source>
</reference>
<dbReference type="InterPro" id="IPR003395">
    <property type="entry name" value="RecF/RecN/SMC_N"/>
</dbReference>
<feature type="region of interest" description="Disordered" evidence="5">
    <location>
        <begin position="1"/>
        <end position="31"/>
    </location>
</feature>
<gene>
    <name evidence="8" type="ORF">CLCR_04497</name>
</gene>
<dbReference type="InterPro" id="IPR036305">
    <property type="entry name" value="RGS_sf"/>
</dbReference>
<keyword evidence="3 4" id="KW-0175">Coiled coil</keyword>
<protein>
    <recommendedName>
        <fullName evidence="2">Structural maintenance of chromosomes protein 5</fullName>
    </recommendedName>
</protein>
<evidence type="ECO:0000259" key="7">
    <source>
        <dbReference type="Pfam" id="PF02463"/>
    </source>
</evidence>
<dbReference type="VEuPathDB" id="FungiDB:G647_03206"/>
<dbReference type="AlphaFoldDB" id="A0A1C1CJR4"/>
<dbReference type="OrthoDB" id="10254973at2759"/>
<keyword evidence="6" id="KW-0812">Transmembrane</keyword>
<organism evidence="8 9">
    <name type="scientific">Cladophialophora carrionii</name>
    <dbReference type="NCBI Taxonomy" id="86049"/>
    <lineage>
        <taxon>Eukaryota</taxon>
        <taxon>Fungi</taxon>
        <taxon>Dikarya</taxon>
        <taxon>Ascomycota</taxon>
        <taxon>Pezizomycotina</taxon>
        <taxon>Eurotiomycetes</taxon>
        <taxon>Chaetothyriomycetidae</taxon>
        <taxon>Chaetothyriales</taxon>
        <taxon>Herpotrichiellaceae</taxon>
        <taxon>Cladophialophora</taxon>
    </lineage>
</organism>
<dbReference type="EMBL" id="LGRB01000011">
    <property type="protein sequence ID" value="OCT48692.1"/>
    <property type="molecule type" value="Genomic_DNA"/>
</dbReference>
<dbReference type="STRING" id="86049.A0A1C1CJR4"/>
<dbReference type="GO" id="GO:0030915">
    <property type="term" value="C:Smc5-Smc6 complex"/>
    <property type="evidence" value="ECO:0007669"/>
    <property type="project" value="TreeGrafter"/>
</dbReference>
<dbReference type="Pfam" id="PF02463">
    <property type="entry name" value="SMC_N"/>
    <property type="match status" value="1"/>
</dbReference>
<evidence type="ECO:0000256" key="4">
    <source>
        <dbReference type="SAM" id="Coils"/>
    </source>
</evidence>
<dbReference type="PANTHER" id="PTHR45916">
    <property type="entry name" value="STRUCTURAL MAINTENANCE OF CHROMOSOMES PROTEIN 5"/>
    <property type="match status" value="1"/>
</dbReference>